<dbReference type="EMBL" id="CAKKLH010000003">
    <property type="protein sequence ID" value="CAH0098571.1"/>
    <property type="molecule type" value="Genomic_DNA"/>
</dbReference>
<accession>A0A8J2RAI4</accession>
<organism evidence="1 2">
    <name type="scientific">Daphnia galeata</name>
    <dbReference type="NCBI Taxonomy" id="27404"/>
    <lineage>
        <taxon>Eukaryota</taxon>
        <taxon>Metazoa</taxon>
        <taxon>Ecdysozoa</taxon>
        <taxon>Arthropoda</taxon>
        <taxon>Crustacea</taxon>
        <taxon>Branchiopoda</taxon>
        <taxon>Diplostraca</taxon>
        <taxon>Cladocera</taxon>
        <taxon>Anomopoda</taxon>
        <taxon>Daphniidae</taxon>
        <taxon>Daphnia</taxon>
    </lineage>
</organism>
<dbReference type="Proteomes" id="UP000789390">
    <property type="component" value="Unassembled WGS sequence"/>
</dbReference>
<name>A0A8J2RAI4_9CRUS</name>
<protein>
    <submittedName>
        <fullName evidence="1">Uncharacterized protein</fullName>
    </submittedName>
</protein>
<dbReference type="AlphaFoldDB" id="A0A8J2RAI4"/>
<keyword evidence="2" id="KW-1185">Reference proteome</keyword>
<comment type="caution">
    <text evidence="1">The sequence shown here is derived from an EMBL/GenBank/DDBJ whole genome shotgun (WGS) entry which is preliminary data.</text>
</comment>
<proteinExistence type="predicted"/>
<sequence length="121" mass="13962">MRTIVITLISHIRLEKFNNVLGKHRFDDEFQIYMLQDTEMWNMIMEKISDQNVTWIETGNCSKTKPLLPFGICSPSPGRLDEISAKQTAHNAGTHNRIRNIRSTNISSRCHSLCSLINFQL</sequence>
<reference evidence="1" key="1">
    <citation type="submission" date="2021-11" db="EMBL/GenBank/DDBJ databases">
        <authorList>
            <person name="Schell T."/>
        </authorList>
    </citation>
    <scope>NUCLEOTIDE SEQUENCE</scope>
    <source>
        <strain evidence="1">M5</strain>
    </source>
</reference>
<evidence type="ECO:0000313" key="1">
    <source>
        <dbReference type="EMBL" id="CAH0098571.1"/>
    </source>
</evidence>
<evidence type="ECO:0000313" key="2">
    <source>
        <dbReference type="Proteomes" id="UP000789390"/>
    </source>
</evidence>
<gene>
    <name evidence="1" type="ORF">DGAL_LOCUS654</name>
</gene>